<keyword evidence="3" id="KW-1185">Reference proteome</keyword>
<dbReference type="OrthoDB" id="2427704at2"/>
<reference evidence="2 3" key="1">
    <citation type="submission" date="2017-07" db="EMBL/GenBank/DDBJ databases">
        <title>Genome sequencing and assembly of Paenibacillus rigui.</title>
        <authorList>
            <person name="Mayilraj S."/>
        </authorList>
    </citation>
    <scope>NUCLEOTIDE SEQUENCE [LARGE SCALE GENOMIC DNA]</scope>
    <source>
        <strain evidence="2 3">JCM 16352</strain>
    </source>
</reference>
<evidence type="ECO:0000313" key="3">
    <source>
        <dbReference type="Proteomes" id="UP000215509"/>
    </source>
</evidence>
<dbReference type="RefSeq" id="WP_094017897.1">
    <property type="nucleotide sequence ID" value="NZ_NMQW01000049.1"/>
</dbReference>
<feature type="region of interest" description="Disordered" evidence="1">
    <location>
        <begin position="108"/>
        <end position="128"/>
    </location>
</feature>
<organism evidence="2 3">
    <name type="scientific">Paenibacillus rigui</name>
    <dbReference type="NCBI Taxonomy" id="554312"/>
    <lineage>
        <taxon>Bacteria</taxon>
        <taxon>Bacillati</taxon>
        <taxon>Bacillota</taxon>
        <taxon>Bacilli</taxon>
        <taxon>Bacillales</taxon>
        <taxon>Paenibacillaceae</taxon>
        <taxon>Paenibacillus</taxon>
    </lineage>
</organism>
<proteinExistence type="predicted"/>
<name>A0A229UJ43_9BACL</name>
<evidence type="ECO:0000313" key="2">
    <source>
        <dbReference type="EMBL" id="OXM83305.1"/>
    </source>
</evidence>
<dbReference type="AlphaFoldDB" id="A0A229UJ43"/>
<accession>A0A229UJ43</accession>
<dbReference type="EMBL" id="NMQW01000049">
    <property type="protein sequence ID" value="OXM83305.1"/>
    <property type="molecule type" value="Genomic_DNA"/>
</dbReference>
<sequence>MSNSINSWIQNGDWVSGTSKEDERFIGFVESVDAYGTVKVLVTQCDRIEAVGEIVESSLGRLDKMSEEIQADEADLLSLMDLALMTRDKAWFEDLYSALRMVQFQAAPKSGAGKGPSFGSGGRRVTID</sequence>
<evidence type="ECO:0000256" key="1">
    <source>
        <dbReference type="SAM" id="MobiDB-lite"/>
    </source>
</evidence>
<dbReference type="Proteomes" id="UP000215509">
    <property type="component" value="Unassembled WGS sequence"/>
</dbReference>
<feature type="compositionally biased region" description="Gly residues" evidence="1">
    <location>
        <begin position="112"/>
        <end position="122"/>
    </location>
</feature>
<comment type="caution">
    <text evidence="2">The sequence shown here is derived from an EMBL/GenBank/DDBJ whole genome shotgun (WGS) entry which is preliminary data.</text>
</comment>
<gene>
    <name evidence="2" type="ORF">CF651_26630</name>
</gene>
<protein>
    <submittedName>
        <fullName evidence="2">Group-specific protein</fullName>
    </submittedName>
</protein>